<dbReference type="STRING" id="1227363.D271_04945"/>
<keyword evidence="3" id="KW-0808">Transferase</keyword>
<evidence type="ECO:0000313" key="3">
    <source>
        <dbReference type="EMBL" id="EKW98858.1"/>
    </source>
</evidence>
<dbReference type="InterPro" id="IPR028098">
    <property type="entry name" value="Glyco_trans_4-like_N"/>
</dbReference>
<reference evidence="3 4" key="1">
    <citation type="journal article" date="2013" name="Genome Announc.">
        <title>Genome Sequence of Lactobacillus saerimneri 30a (Formerly Lactobacillus sp. Strain 30a), a Reference Lactic Acid Bacterium Strain Producing Biogenic Amines.</title>
        <authorList>
            <person name="Romano A."/>
            <person name="Trip H."/>
            <person name="Campbell-Sills H."/>
            <person name="Bouchez O."/>
            <person name="Sherman D."/>
            <person name="Lolkema J.S."/>
            <person name="Lucas P.M."/>
        </authorList>
    </citation>
    <scope>NUCLEOTIDE SEQUENCE [LARGE SCALE GENOMIC DNA]</scope>
    <source>
        <strain evidence="3 4">30a</strain>
    </source>
</reference>
<dbReference type="EMBL" id="ANAG01000014">
    <property type="protein sequence ID" value="EKW98858.1"/>
    <property type="molecule type" value="Genomic_DNA"/>
</dbReference>
<dbReference type="GO" id="GO:0016757">
    <property type="term" value="F:glycosyltransferase activity"/>
    <property type="evidence" value="ECO:0007669"/>
    <property type="project" value="InterPro"/>
</dbReference>
<gene>
    <name evidence="3" type="ORF">D271_04945</name>
</gene>
<dbReference type="PANTHER" id="PTHR45947:SF3">
    <property type="entry name" value="SULFOQUINOVOSYL TRANSFERASE SQD2"/>
    <property type="match status" value="1"/>
</dbReference>
<sequence>MTREQPIRVAQIMGKLWAGGVESVVFNYYRAIDKNKFQFDFYYDADSTVEPPKELIDLGARFIKVPAYQNVFQYMKALHDSFEQNKYQIVHSHINTLSVIPLLVAKKCGVPIRIQHNHSVPAGKEYGRNILKNVLRLFSKTFSTQYFACSEKAGRWMFGSKAFDEGKVFIMKNAIDFSRYIISENEKKQVMNKLNLQNSFIVGHVGRFTFAKNHEFILRIFKSVLKRRPNAKLLLVGDGELRKDIEKKITELDLADKVIMVGKVSNPERYYAVMDVLVLPSIFEGLPMTVIEAQASKKHIIISEAVPEEAIISDFCHYESLREAPEIWAEKTVTCAGQVGNFNRQKDEYDIKKAAVKLEDKYFKILKDNL</sequence>
<dbReference type="RefSeq" id="WP_009553894.1">
    <property type="nucleotide sequence ID" value="NZ_ANAG01000014.1"/>
</dbReference>
<dbReference type="Pfam" id="PF13439">
    <property type="entry name" value="Glyco_transf_4"/>
    <property type="match status" value="1"/>
</dbReference>
<dbReference type="Pfam" id="PF00534">
    <property type="entry name" value="Glycos_transf_1"/>
    <property type="match status" value="1"/>
</dbReference>
<dbReference type="InterPro" id="IPR001296">
    <property type="entry name" value="Glyco_trans_1"/>
</dbReference>
<dbReference type="PANTHER" id="PTHR45947">
    <property type="entry name" value="SULFOQUINOVOSYL TRANSFERASE SQD2"/>
    <property type="match status" value="1"/>
</dbReference>
<dbReference type="InterPro" id="IPR050194">
    <property type="entry name" value="Glycosyltransferase_grp1"/>
</dbReference>
<organism evidence="3 4">
    <name type="scientific">Ligilactobacillus saerimneri 30a</name>
    <dbReference type="NCBI Taxonomy" id="1227363"/>
    <lineage>
        <taxon>Bacteria</taxon>
        <taxon>Bacillati</taxon>
        <taxon>Bacillota</taxon>
        <taxon>Bacilli</taxon>
        <taxon>Lactobacillales</taxon>
        <taxon>Lactobacillaceae</taxon>
        <taxon>Ligilactobacillus</taxon>
    </lineage>
</organism>
<name>M5J476_9LACO</name>
<dbReference type="Gene3D" id="3.40.50.2000">
    <property type="entry name" value="Glycogen Phosphorylase B"/>
    <property type="match status" value="2"/>
</dbReference>
<dbReference type="Proteomes" id="UP000011912">
    <property type="component" value="Unassembled WGS sequence"/>
</dbReference>
<protein>
    <submittedName>
        <fullName evidence="3">Glycosyltransferase</fullName>
    </submittedName>
</protein>
<dbReference type="PATRIC" id="fig|1227363.6.peg.966"/>
<dbReference type="SUPFAM" id="SSF53756">
    <property type="entry name" value="UDP-Glycosyltransferase/glycogen phosphorylase"/>
    <property type="match status" value="1"/>
</dbReference>
<proteinExistence type="predicted"/>
<comment type="caution">
    <text evidence="3">The sequence shown here is derived from an EMBL/GenBank/DDBJ whole genome shotgun (WGS) entry which is preliminary data.</text>
</comment>
<dbReference type="AlphaFoldDB" id="M5J476"/>
<evidence type="ECO:0000259" key="1">
    <source>
        <dbReference type="Pfam" id="PF00534"/>
    </source>
</evidence>
<evidence type="ECO:0000259" key="2">
    <source>
        <dbReference type="Pfam" id="PF13439"/>
    </source>
</evidence>
<feature type="domain" description="Glycosyltransferase subfamily 4-like N-terminal" evidence="2">
    <location>
        <begin position="19"/>
        <end position="179"/>
    </location>
</feature>
<dbReference type="CDD" id="cd03812">
    <property type="entry name" value="GT4_CapH-like"/>
    <property type="match status" value="1"/>
</dbReference>
<feature type="domain" description="Glycosyl transferase family 1" evidence="1">
    <location>
        <begin position="191"/>
        <end position="307"/>
    </location>
</feature>
<accession>M5J476</accession>
<keyword evidence="4" id="KW-1185">Reference proteome</keyword>
<evidence type="ECO:0000313" key="4">
    <source>
        <dbReference type="Proteomes" id="UP000011912"/>
    </source>
</evidence>